<organism evidence="1 2">
    <name type="scientific">Petrolisthes manimaculis</name>
    <dbReference type="NCBI Taxonomy" id="1843537"/>
    <lineage>
        <taxon>Eukaryota</taxon>
        <taxon>Metazoa</taxon>
        <taxon>Ecdysozoa</taxon>
        <taxon>Arthropoda</taxon>
        <taxon>Crustacea</taxon>
        <taxon>Multicrustacea</taxon>
        <taxon>Malacostraca</taxon>
        <taxon>Eumalacostraca</taxon>
        <taxon>Eucarida</taxon>
        <taxon>Decapoda</taxon>
        <taxon>Pleocyemata</taxon>
        <taxon>Anomura</taxon>
        <taxon>Galatheoidea</taxon>
        <taxon>Porcellanidae</taxon>
        <taxon>Petrolisthes</taxon>
    </lineage>
</organism>
<keyword evidence="2" id="KW-1185">Reference proteome</keyword>
<proteinExistence type="predicted"/>
<evidence type="ECO:0000313" key="2">
    <source>
        <dbReference type="Proteomes" id="UP001292094"/>
    </source>
</evidence>
<dbReference type="Proteomes" id="UP001292094">
    <property type="component" value="Unassembled WGS sequence"/>
</dbReference>
<evidence type="ECO:0008006" key="3">
    <source>
        <dbReference type="Google" id="ProtNLM"/>
    </source>
</evidence>
<accession>A0AAE1NND5</accession>
<sequence>MVGVHSLLTLSFSTVEVCVSHYSLYISHTVDIVIMSKSLIPSIKMLLGTPLLLIILSNAITTMAMAPTKEPFSLWEGETRVEQFSQGDFHKSREAKFGVWIRNGRVYKLFSKADQAEKVLTLTNEALTANVPTPAMNVIAGTWIDKDKKSNRVWAGVTEQLNGRKFQLSKGHLEMIKTEIRNAKDTEVWTKTLQGVTAAVNFKLTDPQGFFLAEHNPPISFIDIHKGSTAPGYLIDLQKFVQSLLKPTLQTNVDKKLNNGLLFKSTRSRIMCSVACIKLPDCVSYNYKDDGLQCELLSTGVTNIEQLTAASGWSNMGHVPPKRPKPEDSCDSPDSVAIQYDQPSNLRFDDTIPGYACTQHSWVLDQRTIGLTDCHFVLEYETEFSGLDSTYNNQYVTYHEAFTHCESVNCVGMVCFKGSADSDGVPFRCWLKYGTHLTDTTKMRTPHSDLMFWYVSCKSP</sequence>
<name>A0AAE1NND5_9EUCA</name>
<dbReference type="EMBL" id="JAWZYT010004970">
    <property type="protein sequence ID" value="KAK4292021.1"/>
    <property type="molecule type" value="Genomic_DNA"/>
</dbReference>
<protein>
    <recommendedName>
        <fullName evidence="3">Apple domain-containing protein</fullName>
    </recommendedName>
</protein>
<evidence type="ECO:0000313" key="1">
    <source>
        <dbReference type="EMBL" id="KAK4292021.1"/>
    </source>
</evidence>
<comment type="caution">
    <text evidence="1">The sequence shown here is derived from an EMBL/GenBank/DDBJ whole genome shotgun (WGS) entry which is preliminary data.</text>
</comment>
<reference evidence="1" key="1">
    <citation type="submission" date="2023-11" db="EMBL/GenBank/DDBJ databases">
        <title>Genome assemblies of two species of porcelain crab, Petrolisthes cinctipes and Petrolisthes manimaculis (Anomura: Porcellanidae).</title>
        <authorList>
            <person name="Angst P."/>
        </authorList>
    </citation>
    <scope>NUCLEOTIDE SEQUENCE</scope>
    <source>
        <strain evidence="1">PB745_02</strain>
        <tissue evidence="1">Gill</tissue>
    </source>
</reference>
<gene>
    <name evidence="1" type="ORF">Pmani_035184</name>
</gene>
<dbReference type="AlphaFoldDB" id="A0AAE1NND5"/>